<dbReference type="InterPro" id="IPR000727">
    <property type="entry name" value="T_SNARE_dom"/>
</dbReference>
<feature type="compositionally biased region" description="Low complexity" evidence="2">
    <location>
        <begin position="170"/>
        <end position="180"/>
    </location>
</feature>
<reference evidence="4 5" key="1">
    <citation type="submission" date="2014-11" db="EMBL/GenBank/DDBJ databases">
        <authorList>
            <person name="Zhu J."/>
            <person name="Qi W."/>
            <person name="Song R."/>
        </authorList>
    </citation>
    <scope>NUCLEOTIDE SEQUENCE [LARGE SCALE GENOMIC DNA]</scope>
</reference>
<feature type="region of interest" description="Disordered" evidence="2">
    <location>
        <begin position="213"/>
        <end position="261"/>
    </location>
</feature>
<dbReference type="VEuPathDB" id="CryptoDB:Vbra_2812"/>
<evidence type="ECO:0000313" key="4">
    <source>
        <dbReference type="EMBL" id="CEL99074.1"/>
    </source>
</evidence>
<organism evidence="4 5">
    <name type="scientific">Vitrella brassicaformis (strain CCMP3155)</name>
    <dbReference type="NCBI Taxonomy" id="1169540"/>
    <lineage>
        <taxon>Eukaryota</taxon>
        <taxon>Sar</taxon>
        <taxon>Alveolata</taxon>
        <taxon>Colpodellida</taxon>
        <taxon>Vitrellaceae</taxon>
        <taxon>Vitrella</taxon>
    </lineage>
</organism>
<feature type="compositionally biased region" description="Low complexity" evidence="2">
    <location>
        <begin position="213"/>
        <end position="229"/>
    </location>
</feature>
<dbReference type="InParanoid" id="A0A0G4ENW4"/>
<feature type="coiled-coil region" evidence="1">
    <location>
        <begin position="443"/>
        <end position="478"/>
    </location>
</feature>
<accession>A0A0G4ENW4</accession>
<protein>
    <recommendedName>
        <fullName evidence="3">t-SNARE coiled-coil homology domain-containing protein</fullName>
    </recommendedName>
</protein>
<evidence type="ECO:0000259" key="3">
    <source>
        <dbReference type="PROSITE" id="PS50192"/>
    </source>
</evidence>
<evidence type="ECO:0000256" key="1">
    <source>
        <dbReference type="SAM" id="Coils"/>
    </source>
</evidence>
<evidence type="ECO:0000313" key="5">
    <source>
        <dbReference type="Proteomes" id="UP000041254"/>
    </source>
</evidence>
<proteinExistence type="predicted"/>
<feature type="domain" description="T-SNARE coiled-coil homology" evidence="3">
    <location>
        <begin position="459"/>
        <end position="521"/>
    </location>
</feature>
<feature type="region of interest" description="Disordered" evidence="2">
    <location>
        <begin position="391"/>
        <end position="413"/>
    </location>
</feature>
<dbReference type="PROSITE" id="PS50192">
    <property type="entry name" value="T_SNARE"/>
    <property type="match status" value="1"/>
</dbReference>
<dbReference type="Proteomes" id="UP000041254">
    <property type="component" value="Unassembled WGS sequence"/>
</dbReference>
<keyword evidence="5" id="KW-1185">Reference proteome</keyword>
<feature type="compositionally biased region" description="Low complexity" evidence="2">
    <location>
        <begin position="240"/>
        <end position="252"/>
    </location>
</feature>
<evidence type="ECO:0000256" key="2">
    <source>
        <dbReference type="SAM" id="MobiDB-lite"/>
    </source>
</evidence>
<dbReference type="SUPFAM" id="SSF58038">
    <property type="entry name" value="SNARE fusion complex"/>
    <property type="match status" value="1"/>
</dbReference>
<gene>
    <name evidence="4" type="ORF">Vbra_2812</name>
</gene>
<sequence length="607" mass="65465">MEKVTVRETQLLDSDNEWRPSTIETDDASTFDVRTWERQKRLFQVDLSPEPDGAFKDAEGWVTTDGVRYRAHTRERSAEDSASTTTYRPVFVTRKLDQEDNPAAGPFPWTAAVKPTPLSPSSAAPQEPDATDGSVAPATKKEKSSWAFPWLPSTRHRQKGAAKSDEGEDVSVQSQQQQQQPRKGGGSWSSFIAPMRLSLPVSLSDLTTRHTMDTAVAPPSSSDDASTSEQEPHPSPSPPTSSDVTSPPASSENVTASDVVDMDEPHMAASLLREFGQLLLVVERQAPALRIQYRSPRCGDADAADAPLLDFASLMGRCNELEKGLWEFFASVTSSSTTQSFVQSAATDSAQTSRRAATYVNKLRHDFQRLQSKHQEFCSTHWALLEAADNAKKRESGAPGEERAPMAADDGGQLVGGAGVGRSVSVGDEDEVDDSGLLISQVVDLSQVEAMALQQDLEEELQQEKTQELREIEQCLANLFELQQQIAKEVDASQSALDHTDMGLQSSHFRTAEAAVELAHASHRKTKLKSLHLSSAASVVGGIVGGVAFGPIGAVAGAATGGALGLGVGSALKARRKLIAGQIIRDMRAGRRSRRKTEEPSLAKAAR</sequence>
<feature type="region of interest" description="Disordered" evidence="2">
    <location>
        <begin position="70"/>
        <end position="190"/>
    </location>
</feature>
<keyword evidence="1" id="KW-0175">Coiled coil</keyword>
<name>A0A0G4ENW4_VITBC</name>
<dbReference type="EMBL" id="CDMY01000275">
    <property type="protein sequence ID" value="CEL99074.1"/>
    <property type="molecule type" value="Genomic_DNA"/>
</dbReference>
<dbReference type="AlphaFoldDB" id="A0A0G4ENW4"/>
<feature type="compositionally biased region" description="Basic and acidic residues" evidence="2">
    <location>
        <begin position="391"/>
        <end position="404"/>
    </location>
</feature>